<dbReference type="InterPro" id="IPR052718">
    <property type="entry name" value="NmrA-type_oxidoreductase"/>
</dbReference>
<dbReference type="Proteomes" id="UP000758155">
    <property type="component" value="Unassembled WGS sequence"/>
</dbReference>
<dbReference type="Gene3D" id="3.40.50.720">
    <property type="entry name" value="NAD(P)-binding Rossmann-like Domain"/>
    <property type="match status" value="1"/>
</dbReference>
<protein>
    <recommendedName>
        <fullName evidence="1">NmrA-like domain-containing protein</fullName>
    </recommendedName>
</protein>
<dbReference type="Pfam" id="PF05368">
    <property type="entry name" value="NmrA"/>
    <property type="match status" value="1"/>
</dbReference>
<dbReference type="InterPro" id="IPR036291">
    <property type="entry name" value="NAD(P)-bd_dom_sf"/>
</dbReference>
<evidence type="ECO:0000313" key="3">
    <source>
        <dbReference type="Proteomes" id="UP000758155"/>
    </source>
</evidence>
<evidence type="ECO:0000259" key="1">
    <source>
        <dbReference type="Pfam" id="PF05368"/>
    </source>
</evidence>
<reference evidence="2" key="1">
    <citation type="submission" date="2019-04" db="EMBL/GenBank/DDBJ databases">
        <title>Sequencing of skin fungus with MAO and IRED activity.</title>
        <authorList>
            <person name="Marsaioli A.J."/>
            <person name="Bonatto J.M.C."/>
            <person name="Reis Junior O."/>
        </authorList>
    </citation>
    <scope>NUCLEOTIDE SEQUENCE</scope>
    <source>
        <strain evidence="2">28M1</strain>
    </source>
</reference>
<dbReference type="PANTHER" id="PTHR47129:SF1">
    <property type="entry name" value="NMRA-LIKE DOMAIN-CONTAINING PROTEIN"/>
    <property type="match status" value="1"/>
</dbReference>
<gene>
    <name evidence="2" type="ORF">E8E12_000504</name>
</gene>
<organism evidence="2 3">
    <name type="scientific">Didymella heteroderae</name>
    <dbReference type="NCBI Taxonomy" id="1769908"/>
    <lineage>
        <taxon>Eukaryota</taxon>
        <taxon>Fungi</taxon>
        <taxon>Dikarya</taxon>
        <taxon>Ascomycota</taxon>
        <taxon>Pezizomycotina</taxon>
        <taxon>Dothideomycetes</taxon>
        <taxon>Pleosporomycetidae</taxon>
        <taxon>Pleosporales</taxon>
        <taxon>Pleosporineae</taxon>
        <taxon>Didymellaceae</taxon>
        <taxon>Didymella</taxon>
    </lineage>
</organism>
<dbReference type="EMBL" id="SWKV01000073">
    <property type="protein sequence ID" value="KAF3033945.1"/>
    <property type="molecule type" value="Genomic_DNA"/>
</dbReference>
<dbReference type="OrthoDB" id="419598at2759"/>
<proteinExistence type="predicted"/>
<sequence length="229" mass="25254">MTTAFRYAINAAIRSGVKHIFYSSLGFAGNTDDSLAFVMQAHLDTEQYLAKLSANDPSITYTIVRQGLYTESFSMYLGFDDLKNPPRELKIPHDGEGPGIAWVKRDELGEATAHLLVDYAKDPTTFAYVNSTLLLSGPQALSLKESVESIGRILGKEMKIRQSSVDEWASQDMVQASHYLAGDIAKHWATAYDALKRGEGSLVTNILPNLIGREPETFEETILGMASKE</sequence>
<keyword evidence="3" id="KW-1185">Reference proteome</keyword>
<dbReference type="InterPro" id="IPR008030">
    <property type="entry name" value="NmrA-like"/>
</dbReference>
<dbReference type="PANTHER" id="PTHR47129">
    <property type="entry name" value="QUINONE OXIDOREDUCTASE 2"/>
    <property type="match status" value="1"/>
</dbReference>
<comment type="caution">
    <text evidence="2">The sequence shown here is derived from an EMBL/GenBank/DDBJ whole genome shotgun (WGS) entry which is preliminary data.</text>
</comment>
<accession>A0A9P4WJB7</accession>
<name>A0A9P4WJB7_9PLEO</name>
<evidence type="ECO:0000313" key="2">
    <source>
        <dbReference type="EMBL" id="KAF3033945.1"/>
    </source>
</evidence>
<feature type="domain" description="NmrA-like" evidence="1">
    <location>
        <begin position="9"/>
        <end position="162"/>
    </location>
</feature>
<dbReference type="SUPFAM" id="SSF51735">
    <property type="entry name" value="NAD(P)-binding Rossmann-fold domains"/>
    <property type="match status" value="1"/>
</dbReference>
<dbReference type="AlphaFoldDB" id="A0A9P4WJB7"/>